<dbReference type="Gene3D" id="1.10.260.40">
    <property type="entry name" value="lambda repressor-like DNA-binding domains"/>
    <property type="match status" value="1"/>
</dbReference>
<dbReference type="Proteomes" id="UP000198892">
    <property type="component" value="Unassembled WGS sequence"/>
</dbReference>
<dbReference type="GO" id="GO:0000976">
    <property type="term" value="F:transcription cis-regulatory region binding"/>
    <property type="evidence" value="ECO:0007669"/>
    <property type="project" value="TreeGrafter"/>
</dbReference>
<feature type="domain" description="HTH lacI-type" evidence="5">
    <location>
        <begin position="3"/>
        <end position="56"/>
    </location>
</feature>
<dbReference type="SMART" id="SM00354">
    <property type="entry name" value="HTH_LACI"/>
    <property type="match status" value="1"/>
</dbReference>
<proteinExistence type="predicted"/>
<keyword evidence="7" id="KW-1185">Reference proteome</keyword>
<dbReference type="InterPro" id="IPR001761">
    <property type="entry name" value="Peripla_BP/Lac1_sug-bd_dom"/>
</dbReference>
<accession>A0A1I5U610</accession>
<keyword evidence="3" id="KW-0238">DNA-binding</keyword>
<dbReference type="SUPFAM" id="SSF47413">
    <property type="entry name" value="lambda repressor-like DNA-binding domains"/>
    <property type="match status" value="1"/>
</dbReference>
<dbReference type="AlphaFoldDB" id="A0A1I5U610"/>
<dbReference type="InterPro" id="IPR028082">
    <property type="entry name" value="Peripla_BP_I"/>
</dbReference>
<name>A0A1I5U610_9BACI</name>
<dbReference type="PROSITE" id="PS00356">
    <property type="entry name" value="HTH_LACI_1"/>
    <property type="match status" value="1"/>
</dbReference>
<dbReference type="CDD" id="cd01392">
    <property type="entry name" value="HTH_LacI"/>
    <property type="match status" value="1"/>
</dbReference>
<evidence type="ECO:0000256" key="2">
    <source>
        <dbReference type="ARBA" id="ARBA00023015"/>
    </source>
</evidence>
<keyword evidence="4" id="KW-0804">Transcription</keyword>
<evidence type="ECO:0000256" key="4">
    <source>
        <dbReference type="ARBA" id="ARBA00023163"/>
    </source>
</evidence>
<dbReference type="PRINTS" id="PR00036">
    <property type="entry name" value="HTHLACI"/>
</dbReference>
<dbReference type="Gene3D" id="3.40.50.2300">
    <property type="match status" value="2"/>
</dbReference>
<reference evidence="7" key="1">
    <citation type="submission" date="2016-10" db="EMBL/GenBank/DDBJ databases">
        <authorList>
            <person name="Varghese N."/>
            <person name="Submissions S."/>
        </authorList>
    </citation>
    <scope>NUCLEOTIDE SEQUENCE [LARGE SCALE GENOMIC DNA]</scope>
    <source>
        <strain evidence="7">S7</strain>
    </source>
</reference>
<sequence>MLVTIKDIAKKAGVSVATVSYVLNERPVSDGMKDKVLKAIDELNYVPNEVARRLRVKKNYTIALVLPDITNPFYPDLAKGCQDAAKENGFMLIMINTEDKEDQLKDVMNQVRQGGIDGLILANAMERDMSQVQSLLETQIPVVFAHRFIEGIEADSVTADNFTGGYKATKHLIQHGHQHIAIIEGLLGSSVSLNRKKGHEKAMQEAGFTVPPEWIIKGETDYELTYNRVTQLLTSTHEKKPTAIFSSSDLMALAAVDAAKNAGFSIPDDLAVTGYDDLFMTSSLKLTTVHVPRYEIGRQAVQMLINKINNQQSSSSSQPVVLDTSLIIRKTSGDLKSLK</sequence>
<dbReference type="STRING" id="1884432.SAMN05518683_11295"/>
<dbReference type="InterPro" id="IPR010982">
    <property type="entry name" value="Lambda_DNA-bd_dom_sf"/>
</dbReference>
<keyword evidence="1" id="KW-0678">Repressor</keyword>
<evidence type="ECO:0000256" key="1">
    <source>
        <dbReference type="ARBA" id="ARBA00022491"/>
    </source>
</evidence>
<evidence type="ECO:0000313" key="7">
    <source>
        <dbReference type="Proteomes" id="UP000198892"/>
    </source>
</evidence>
<dbReference type="SUPFAM" id="SSF53822">
    <property type="entry name" value="Periplasmic binding protein-like I"/>
    <property type="match status" value="1"/>
</dbReference>
<dbReference type="OrthoDB" id="9796186at2"/>
<keyword evidence="2" id="KW-0805">Transcription regulation</keyword>
<dbReference type="PROSITE" id="PS50932">
    <property type="entry name" value="HTH_LACI_2"/>
    <property type="match status" value="1"/>
</dbReference>
<protein>
    <submittedName>
        <fullName evidence="6">LacI family transcriptional regulator/LacI family transcriptional regulator, repressor for deo operon, udp, cdd, tsx, nupC, and nupG</fullName>
    </submittedName>
</protein>
<dbReference type="EMBL" id="FOXD01000012">
    <property type="protein sequence ID" value="SFP90755.1"/>
    <property type="molecule type" value="Genomic_DNA"/>
</dbReference>
<evidence type="ECO:0000256" key="3">
    <source>
        <dbReference type="ARBA" id="ARBA00023125"/>
    </source>
</evidence>
<evidence type="ECO:0000313" key="6">
    <source>
        <dbReference type="EMBL" id="SFP90755.1"/>
    </source>
</evidence>
<dbReference type="Pfam" id="PF00532">
    <property type="entry name" value="Peripla_BP_1"/>
    <property type="match status" value="1"/>
</dbReference>
<dbReference type="GO" id="GO:0003700">
    <property type="term" value="F:DNA-binding transcription factor activity"/>
    <property type="evidence" value="ECO:0007669"/>
    <property type="project" value="TreeGrafter"/>
</dbReference>
<gene>
    <name evidence="6" type="ORF">SAMN05518683_11295</name>
</gene>
<dbReference type="PANTHER" id="PTHR30146:SF148">
    <property type="entry name" value="HTH-TYPE TRANSCRIPTIONAL REPRESSOR PURR-RELATED"/>
    <property type="match status" value="1"/>
</dbReference>
<organism evidence="6 7">
    <name type="scientific">Salibacterium halotolerans</name>
    <dbReference type="NCBI Taxonomy" id="1884432"/>
    <lineage>
        <taxon>Bacteria</taxon>
        <taxon>Bacillati</taxon>
        <taxon>Bacillota</taxon>
        <taxon>Bacilli</taxon>
        <taxon>Bacillales</taxon>
        <taxon>Bacillaceae</taxon>
    </lineage>
</organism>
<dbReference type="PANTHER" id="PTHR30146">
    <property type="entry name" value="LACI-RELATED TRANSCRIPTIONAL REPRESSOR"/>
    <property type="match status" value="1"/>
</dbReference>
<evidence type="ECO:0000259" key="5">
    <source>
        <dbReference type="PROSITE" id="PS50932"/>
    </source>
</evidence>
<dbReference type="CDD" id="cd06267">
    <property type="entry name" value="PBP1_LacI_sugar_binding-like"/>
    <property type="match status" value="1"/>
</dbReference>
<dbReference type="Pfam" id="PF00356">
    <property type="entry name" value="LacI"/>
    <property type="match status" value="1"/>
</dbReference>
<dbReference type="InterPro" id="IPR000843">
    <property type="entry name" value="HTH_LacI"/>
</dbReference>